<dbReference type="GO" id="GO:0005634">
    <property type="term" value="C:nucleus"/>
    <property type="evidence" value="ECO:0007669"/>
    <property type="project" value="TreeGrafter"/>
</dbReference>
<dbReference type="EMBL" id="CAKOFQ010006739">
    <property type="protein sequence ID" value="CAH1966902.1"/>
    <property type="molecule type" value="Genomic_DNA"/>
</dbReference>
<dbReference type="PANTHER" id="PTHR16487">
    <property type="entry name" value="PPP4R2-RELATED PROTEIN"/>
    <property type="match status" value="1"/>
</dbReference>
<feature type="compositionally biased region" description="Basic and acidic residues" evidence="2">
    <location>
        <begin position="213"/>
        <end position="224"/>
    </location>
</feature>
<dbReference type="AlphaFoldDB" id="A0A9P0K3T7"/>
<dbReference type="OrthoDB" id="341898at2759"/>
<dbReference type="InterPro" id="IPR015267">
    <property type="entry name" value="PPP4R2"/>
</dbReference>
<evidence type="ECO:0000256" key="1">
    <source>
        <dbReference type="ARBA" id="ARBA00009207"/>
    </source>
</evidence>
<comment type="similarity">
    <text evidence="1">Belongs to the PPP4R2 family.</text>
</comment>
<feature type="compositionally biased region" description="Polar residues" evidence="2">
    <location>
        <begin position="494"/>
        <end position="507"/>
    </location>
</feature>
<feature type="compositionally biased region" description="Basic and acidic residues" evidence="2">
    <location>
        <begin position="288"/>
        <end position="297"/>
    </location>
</feature>
<dbReference type="Proteomes" id="UP001152888">
    <property type="component" value="Unassembled WGS sequence"/>
</dbReference>
<feature type="compositionally biased region" description="Basic and acidic residues" evidence="2">
    <location>
        <begin position="394"/>
        <end position="413"/>
    </location>
</feature>
<feature type="region of interest" description="Disordered" evidence="2">
    <location>
        <begin position="340"/>
        <end position="507"/>
    </location>
</feature>
<dbReference type="PANTHER" id="PTHR16487:SF0">
    <property type="entry name" value="PROTEIN PHOSPHATASE 4 REGULATORY SUBUNIT 2-RELATED"/>
    <property type="match status" value="1"/>
</dbReference>
<evidence type="ECO:0008006" key="5">
    <source>
        <dbReference type="Google" id="ProtNLM"/>
    </source>
</evidence>
<dbReference type="GO" id="GO:0019888">
    <property type="term" value="F:protein phosphatase regulator activity"/>
    <property type="evidence" value="ECO:0007669"/>
    <property type="project" value="InterPro"/>
</dbReference>
<sequence>MDNPEEILHSLEEFAKMKPKDIPRELEEYLCYVARTGNPVYQWPTIKSLFREKLINVITDFYESCPSIEIPPCPNVDHFNYELMKNFILEKLETFSSAPFTVQRICELLTSPRKEYNRIDKFMRALEKNILVVSTTEPGNGRRSTENGESLLNGEAEHLPDNSNSSHDINVEEMDESPNWPRVVQPTPILYESNEAEAKSQPAVSQELPVQAQEREKENGENHSEAVSTTETPVTQQETVITCTNDELAHSYVSIEATPVAVAECSSEQDEETKTKADTDPAVAIEHVSAESKDKLANGEAGGSSEDESNEAVAEQIAETAKEDIPIEDQILATLPASKLAAADTTKEPEEIKANPPEAEKPATVVQDTAAIENISPENSSLSPEVLQAEPTAEPEKKEIVEERLEEPAKETANEDTEKDQKDKTEVSVAGVEKPASPKPEEVTEKGGSEADCVKHEEEEKKEEEQPEKTESDSHKPAEQIPMEVDASIETENSETLSSSANSDDKL</sequence>
<gene>
    <name evidence="3" type="ORF">ACAOBT_LOCUS7107</name>
</gene>
<protein>
    <recommendedName>
        <fullName evidence="5">Serine/threonine-protein phosphatase 4 regulatory subunit 2</fullName>
    </recommendedName>
</protein>
<reference evidence="3" key="1">
    <citation type="submission" date="2022-03" db="EMBL/GenBank/DDBJ databases">
        <authorList>
            <person name="Sayadi A."/>
        </authorList>
    </citation>
    <scope>NUCLEOTIDE SEQUENCE</scope>
</reference>
<feature type="compositionally biased region" description="Basic and acidic residues" evidence="2">
    <location>
        <begin position="345"/>
        <end position="361"/>
    </location>
</feature>
<proteinExistence type="inferred from homology"/>
<dbReference type="Pfam" id="PF09184">
    <property type="entry name" value="PPP4R2"/>
    <property type="match status" value="1"/>
</dbReference>
<evidence type="ECO:0000313" key="4">
    <source>
        <dbReference type="Proteomes" id="UP001152888"/>
    </source>
</evidence>
<feature type="compositionally biased region" description="Basic and acidic residues" evidence="2">
    <location>
        <begin position="439"/>
        <end position="478"/>
    </location>
</feature>
<evidence type="ECO:0000313" key="3">
    <source>
        <dbReference type="EMBL" id="CAH1966902.1"/>
    </source>
</evidence>
<name>A0A9P0K3T7_ACAOB</name>
<comment type="caution">
    <text evidence="3">The sequence shown here is derived from an EMBL/GenBank/DDBJ whole genome shotgun (WGS) entry which is preliminary data.</text>
</comment>
<accession>A0A9P0K3T7</accession>
<organism evidence="3 4">
    <name type="scientific">Acanthoscelides obtectus</name>
    <name type="common">Bean weevil</name>
    <name type="synonym">Bruchus obtectus</name>
    <dbReference type="NCBI Taxonomy" id="200917"/>
    <lineage>
        <taxon>Eukaryota</taxon>
        <taxon>Metazoa</taxon>
        <taxon>Ecdysozoa</taxon>
        <taxon>Arthropoda</taxon>
        <taxon>Hexapoda</taxon>
        <taxon>Insecta</taxon>
        <taxon>Pterygota</taxon>
        <taxon>Neoptera</taxon>
        <taxon>Endopterygota</taxon>
        <taxon>Coleoptera</taxon>
        <taxon>Polyphaga</taxon>
        <taxon>Cucujiformia</taxon>
        <taxon>Chrysomeloidea</taxon>
        <taxon>Chrysomelidae</taxon>
        <taxon>Bruchinae</taxon>
        <taxon>Bruchini</taxon>
        <taxon>Acanthoscelides</taxon>
    </lineage>
</organism>
<dbReference type="GO" id="GO:0005737">
    <property type="term" value="C:cytoplasm"/>
    <property type="evidence" value="ECO:0007669"/>
    <property type="project" value="TreeGrafter"/>
</dbReference>
<feature type="region of interest" description="Disordered" evidence="2">
    <location>
        <begin position="153"/>
        <end position="235"/>
    </location>
</feature>
<evidence type="ECO:0000256" key="2">
    <source>
        <dbReference type="SAM" id="MobiDB-lite"/>
    </source>
</evidence>
<dbReference type="GO" id="GO:0030289">
    <property type="term" value="C:protein phosphatase 4 complex"/>
    <property type="evidence" value="ECO:0007669"/>
    <property type="project" value="InterPro"/>
</dbReference>
<keyword evidence="4" id="KW-1185">Reference proteome</keyword>
<feature type="region of interest" description="Disordered" evidence="2">
    <location>
        <begin position="265"/>
        <end position="325"/>
    </location>
</feature>